<dbReference type="EC" id="2.7.13.3" evidence="2"/>
<keyword evidence="6" id="KW-0472">Membrane</keyword>
<dbReference type="PATRIC" id="fig|132476.4.peg.1942"/>
<dbReference type="OrthoDB" id="9808408at2"/>
<organism evidence="8 9">
    <name type="scientific">Pseudomonas kilonensis</name>
    <dbReference type="NCBI Taxonomy" id="132476"/>
    <lineage>
        <taxon>Bacteria</taxon>
        <taxon>Pseudomonadati</taxon>
        <taxon>Pseudomonadota</taxon>
        <taxon>Gammaproteobacteria</taxon>
        <taxon>Pseudomonadales</taxon>
        <taxon>Pseudomonadaceae</taxon>
        <taxon>Pseudomonas</taxon>
    </lineage>
</organism>
<dbReference type="InterPro" id="IPR050736">
    <property type="entry name" value="Sensor_HK_Regulatory"/>
</dbReference>
<evidence type="ECO:0000256" key="2">
    <source>
        <dbReference type="ARBA" id="ARBA00012438"/>
    </source>
</evidence>
<feature type="transmembrane region" description="Helical" evidence="6">
    <location>
        <begin position="64"/>
        <end position="83"/>
    </location>
</feature>
<dbReference type="InterPro" id="IPR058544">
    <property type="entry name" value="ETR1_N"/>
</dbReference>
<keyword evidence="5" id="KW-0902">Two-component regulatory system</keyword>
<evidence type="ECO:0000259" key="7">
    <source>
        <dbReference type="PROSITE" id="PS50109"/>
    </source>
</evidence>
<evidence type="ECO:0000313" key="8">
    <source>
        <dbReference type="EMBL" id="KKA06209.1"/>
    </source>
</evidence>
<gene>
    <name evidence="8" type="ORF">VP02_18835</name>
</gene>
<evidence type="ECO:0000313" key="9">
    <source>
        <dbReference type="Proteomes" id="UP000033662"/>
    </source>
</evidence>
<dbReference type="Gene3D" id="1.10.287.130">
    <property type="match status" value="1"/>
</dbReference>
<keyword evidence="4 8" id="KW-0418">Kinase</keyword>
<dbReference type="GO" id="GO:0000160">
    <property type="term" value="P:phosphorelay signal transduction system"/>
    <property type="evidence" value="ECO:0007669"/>
    <property type="project" value="UniProtKB-KW"/>
</dbReference>
<evidence type="ECO:0000256" key="6">
    <source>
        <dbReference type="SAM" id="Phobius"/>
    </source>
</evidence>
<dbReference type="SUPFAM" id="SSF55874">
    <property type="entry name" value="ATPase domain of HSP90 chaperone/DNA topoisomerase II/histidine kinase"/>
    <property type="match status" value="1"/>
</dbReference>
<feature type="transmembrane region" description="Helical" evidence="6">
    <location>
        <begin position="89"/>
        <end position="112"/>
    </location>
</feature>
<dbReference type="Gene3D" id="3.30.565.10">
    <property type="entry name" value="Histidine kinase-like ATPase, C-terminal domain"/>
    <property type="match status" value="1"/>
</dbReference>
<reference evidence="8 9" key="1">
    <citation type="submission" date="2015-03" db="EMBL/GenBank/DDBJ databases">
        <title>Pseudomonas fluorescens 1855-344 Genome sequencing and assembly.</title>
        <authorList>
            <person name="Eng W.W.H."/>
            <person name="Gan H.M."/>
            <person name="Savka M.A."/>
        </authorList>
    </citation>
    <scope>NUCLEOTIDE SEQUENCE [LARGE SCALE GENOMIC DNA]</scope>
    <source>
        <strain evidence="8 9">1855-344</strain>
    </source>
</reference>
<dbReference type="InterPro" id="IPR004358">
    <property type="entry name" value="Sig_transdc_His_kin-like_C"/>
</dbReference>
<evidence type="ECO:0000256" key="3">
    <source>
        <dbReference type="ARBA" id="ARBA00022679"/>
    </source>
</evidence>
<dbReference type="InterPro" id="IPR003594">
    <property type="entry name" value="HATPase_dom"/>
</dbReference>
<evidence type="ECO:0000256" key="5">
    <source>
        <dbReference type="ARBA" id="ARBA00023012"/>
    </source>
</evidence>
<comment type="catalytic activity">
    <reaction evidence="1">
        <text>ATP + protein L-histidine = ADP + protein N-phospho-L-histidine.</text>
        <dbReference type="EC" id="2.7.13.3"/>
    </reaction>
</comment>
<feature type="transmembrane region" description="Helical" evidence="6">
    <location>
        <begin position="31"/>
        <end position="52"/>
    </location>
</feature>
<dbReference type="RefSeq" id="WP_046064433.1">
    <property type="nucleotide sequence ID" value="NZ_CP077086.1"/>
</dbReference>
<sequence length="425" mass="46842">MNDLLALLTDKRFMPHGHCYMWRPDLLWTNVIADGLIALSYVTIPFTLLYFIHKRKDVPFDWMLAAFGVFILACGTSHVMEILTIWQPYYWLMALVKVITAIASVITAILLVRLVPAALKIPSPQQLAKVNDELREAQAELVTTARRAGMAEIATNVLHNVGNVLNSVNVSAQVLYEKVHTSKGPGVAKVAQLMKEHPDDLGDFISSDPKGRALPDYLDKLADALAVEQQGMIAELAQLTRRIDHIKEIVATQQSYAGNASVLEPGSLRELVEDVVRICDVSLARHHITLIKEFSDIPQMPLDKHRVLQILVNLINNAKQALDAGTNRPPQIILRLKAVDDERVRVEVEDNGEGISQDNLARVFEHGFTTRVDGHGFGLHSCILAAHEMGGDLTVQSAGPGRGALFILELPLTLAWDPSQHAASG</sequence>
<keyword evidence="6" id="KW-0812">Transmembrane</keyword>
<evidence type="ECO:0000256" key="4">
    <source>
        <dbReference type="ARBA" id="ARBA00022777"/>
    </source>
</evidence>
<dbReference type="Pfam" id="PF02518">
    <property type="entry name" value="HATPase_c"/>
    <property type="match status" value="1"/>
</dbReference>
<evidence type="ECO:0000256" key="1">
    <source>
        <dbReference type="ARBA" id="ARBA00000085"/>
    </source>
</evidence>
<comment type="caution">
    <text evidence="8">The sequence shown here is derived from an EMBL/GenBank/DDBJ whole genome shotgun (WGS) entry which is preliminary data.</text>
</comment>
<dbReference type="AlphaFoldDB" id="A0A0F4XJR2"/>
<accession>A0A0F4XJR2</accession>
<keyword evidence="6" id="KW-1133">Transmembrane helix</keyword>
<dbReference type="GO" id="GO:0004673">
    <property type="term" value="F:protein histidine kinase activity"/>
    <property type="evidence" value="ECO:0007669"/>
    <property type="project" value="UniProtKB-EC"/>
</dbReference>
<feature type="domain" description="Histidine kinase" evidence="7">
    <location>
        <begin position="156"/>
        <end position="414"/>
    </location>
</feature>
<dbReference type="InterPro" id="IPR005467">
    <property type="entry name" value="His_kinase_dom"/>
</dbReference>
<dbReference type="Proteomes" id="UP000033662">
    <property type="component" value="Unassembled WGS sequence"/>
</dbReference>
<dbReference type="Pfam" id="PF25487">
    <property type="entry name" value="ETR1_N"/>
    <property type="match status" value="1"/>
</dbReference>
<dbReference type="PROSITE" id="PS50109">
    <property type="entry name" value="HIS_KIN"/>
    <property type="match status" value="1"/>
</dbReference>
<name>A0A0F4XJR2_9PSED</name>
<dbReference type="PRINTS" id="PR00344">
    <property type="entry name" value="BCTRLSENSOR"/>
</dbReference>
<dbReference type="SMART" id="SM00387">
    <property type="entry name" value="HATPase_c"/>
    <property type="match status" value="1"/>
</dbReference>
<dbReference type="EMBL" id="JZXC01000019">
    <property type="protein sequence ID" value="KKA06209.1"/>
    <property type="molecule type" value="Genomic_DNA"/>
</dbReference>
<dbReference type="InterPro" id="IPR036890">
    <property type="entry name" value="HATPase_C_sf"/>
</dbReference>
<dbReference type="PANTHER" id="PTHR43711:SF1">
    <property type="entry name" value="HISTIDINE KINASE 1"/>
    <property type="match status" value="1"/>
</dbReference>
<proteinExistence type="predicted"/>
<protein>
    <recommendedName>
        <fullName evidence="2">histidine kinase</fullName>
        <ecNumber evidence="2">2.7.13.3</ecNumber>
    </recommendedName>
</protein>
<keyword evidence="3" id="KW-0808">Transferase</keyword>
<dbReference type="PANTHER" id="PTHR43711">
    <property type="entry name" value="TWO-COMPONENT HISTIDINE KINASE"/>
    <property type="match status" value="1"/>
</dbReference>